<name>A0A7S1FYV5_9STRA</name>
<feature type="region of interest" description="Disordered" evidence="1">
    <location>
        <begin position="536"/>
        <end position="612"/>
    </location>
</feature>
<feature type="compositionally biased region" description="Basic and acidic residues" evidence="1">
    <location>
        <begin position="111"/>
        <end position="122"/>
    </location>
</feature>
<feature type="compositionally biased region" description="Basic and acidic residues" evidence="1">
    <location>
        <begin position="591"/>
        <end position="604"/>
    </location>
</feature>
<feature type="compositionally biased region" description="Basic and acidic residues" evidence="1">
    <location>
        <begin position="16"/>
        <end position="36"/>
    </location>
</feature>
<dbReference type="AlphaFoldDB" id="A0A7S1FYV5"/>
<feature type="region of interest" description="Disordered" evidence="1">
    <location>
        <begin position="1"/>
        <end position="143"/>
    </location>
</feature>
<feature type="compositionally biased region" description="Low complexity" evidence="1">
    <location>
        <begin position="572"/>
        <end position="581"/>
    </location>
</feature>
<feature type="region of interest" description="Disordered" evidence="1">
    <location>
        <begin position="498"/>
        <end position="524"/>
    </location>
</feature>
<evidence type="ECO:0000313" key="2">
    <source>
        <dbReference type="EMBL" id="CAD8899404.1"/>
    </source>
</evidence>
<evidence type="ECO:0000256" key="1">
    <source>
        <dbReference type="SAM" id="MobiDB-lite"/>
    </source>
</evidence>
<protein>
    <submittedName>
        <fullName evidence="2">Uncharacterized protein</fullName>
    </submittedName>
</protein>
<feature type="region of interest" description="Disordered" evidence="1">
    <location>
        <begin position="184"/>
        <end position="209"/>
    </location>
</feature>
<feature type="compositionally biased region" description="Basic and acidic residues" evidence="1">
    <location>
        <begin position="184"/>
        <end position="207"/>
    </location>
</feature>
<sequence>MKKKTSTKNVDQNNFTKKEMNNKELPKLEKQKLRREERRKKRNNLQTKEIGGKELQKQQKMELRKKMKEEKKNNKNDKMNGHTSFAPTSLHTSPTLPDSLMMQTGSSFVDTDPKKLTKEQKQKLRKQQRIQEMKKKDKYTGLEDDLSAVQTELSSITSFKNPSITLPTDTPSLEIGLKVLSKEEKKELRKQQRRQEKNKNEHEHEANDNVSFVQNKLLTVHPSTNPTALPLEIGLKKLSKEEKQALRKQQRKEGNGTMENDETVNLLAGINDSKELANQKEQGLNVYQQMGVMNSTTTANTPEYLTEKVLPTLAPLLDSIAVSIGSSFADIKKVIKEQKQALRKQERIQERNENDKEPEIETEIENDLSIVKTELSSTSSFANPTALTTGVPTALPTTVPLPDSITIPTGSPFVDIDPTDLTKEQKQEVGKQEIIQEISKDNKETETETETENDLSIVKTELSRTSSFTNPIALPTGIPPALPTIAPLLDSTTIETDSPFFHTGSHKLTKEQKQEVRRQQRIQDITTSLETSLKKISTEEKKKSTTSKTDSKDLEKERKKELKKEQRRGESSIEQSIETSELLTEKMNSQEWKEKSLFDSERVSKTSPKANNERMSRSYIAYTSLSNTSLSGDSFADIATVPTSEPSLEIDSSEKGKTMEWQEKSLTGNEWVIKSSLEKNMEVVNHSSITHTLPPSSLSSFGLVNNDHKETFKTAYHSMEGTDSKERREIGFKKTTNKEQVKLTNHPFIDPSALLGEIFSNEKNIEATISFRNIPSMTPSLSPAKSGGQKYESQLTVVPHTKAPVPMKDLLNVTIHSKQKFYEIENVTTTAYHSECQDDPTFSIMVGKNSKALTCSILSKFVNLGRRVSLCNKTLLVPYGSGKSHVSSFCPVSCGLCPSSDNANFPKNPYTAEPLGAS</sequence>
<reference evidence="2" key="1">
    <citation type="submission" date="2021-01" db="EMBL/GenBank/DDBJ databases">
        <authorList>
            <person name="Corre E."/>
            <person name="Pelletier E."/>
            <person name="Niang G."/>
            <person name="Scheremetjew M."/>
            <person name="Finn R."/>
            <person name="Kale V."/>
            <person name="Holt S."/>
            <person name="Cochrane G."/>
            <person name="Meng A."/>
            <person name="Brown T."/>
            <person name="Cohen L."/>
        </authorList>
    </citation>
    <scope>NUCLEOTIDE SEQUENCE</scope>
    <source>
        <strain evidence="2">308</strain>
    </source>
</reference>
<organism evidence="2">
    <name type="scientific">Corethron hystrix</name>
    <dbReference type="NCBI Taxonomy" id="216773"/>
    <lineage>
        <taxon>Eukaryota</taxon>
        <taxon>Sar</taxon>
        <taxon>Stramenopiles</taxon>
        <taxon>Ochrophyta</taxon>
        <taxon>Bacillariophyta</taxon>
        <taxon>Coscinodiscophyceae</taxon>
        <taxon>Corethrophycidae</taxon>
        <taxon>Corethrales</taxon>
        <taxon>Corethraceae</taxon>
        <taxon>Corethron</taxon>
    </lineage>
</organism>
<feature type="compositionally biased region" description="Basic and acidic residues" evidence="1">
    <location>
        <begin position="536"/>
        <end position="571"/>
    </location>
</feature>
<feature type="compositionally biased region" description="Basic and acidic residues" evidence="1">
    <location>
        <begin position="50"/>
        <end position="80"/>
    </location>
</feature>
<feature type="compositionally biased region" description="Polar residues" evidence="1">
    <location>
        <begin position="81"/>
        <end position="109"/>
    </location>
</feature>
<feature type="compositionally biased region" description="Basic and acidic residues" evidence="1">
    <location>
        <begin position="129"/>
        <end position="141"/>
    </location>
</feature>
<gene>
    <name evidence="2" type="ORF">CHYS00102_LOCUS26620</name>
</gene>
<accession>A0A7S1FYV5</accession>
<feature type="compositionally biased region" description="Basic and acidic residues" evidence="1">
    <location>
        <begin position="508"/>
        <end position="518"/>
    </location>
</feature>
<proteinExistence type="predicted"/>
<dbReference type="EMBL" id="HBFR01036533">
    <property type="protein sequence ID" value="CAD8899404.1"/>
    <property type="molecule type" value="Transcribed_RNA"/>
</dbReference>